<dbReference type="Pfam" id="PF21095">
    <property type="entry name" value="CarD_C"/>
    <property type="match status" value="1"/>
</dbReference>
<accession>A0A5J6V3T9</accession>
<evidence type="ECO:0000313" key="3">
    <source>
        <dbReference type="Proteomes" id="UP000326546"/>
    </source>
</evidence>
<dbReference type="AlphaFoldDB" id="A0A5J6V3T9"/>
<dbReference type="OrthoDB" id="4966216at2"/>
<name>A0A5J6V3T9_9MICO</name>
<dbReference type="InterPro" id="IPR052531">
    <property type="entry name" value="CarD-like_regulator"/>
</dbReference>
<dbReference type="EMBL" id="CP044427">
    <property type="protein sequence ID" value="QFG68549.1"/>
    <property type="molecule type" value="Genomic_DNA"/>
</dbReference>
<keyword evidence="3" id="KW-1185">Reference proteome</keyword>
<dbReference type="GO" id="GO:0009303">
    <property type="term" value="P:rRNA transcription"/>
    <property type="evidence" value="ECO:0007669"/>
    <property type="project" value="TreeGrafter"/>
</dbReference>
<dbReference type="Gene3D" id="1.20.58.1290">
    <property type="entry name" value="CarD-like, C-terminal domain"/>
    <property type="match status" value="1"/>
</dbReference>
<reference evidence="2 3" key="1">
    <citation type="submission" date="2019-09" db="EMBL/GenBank/DDBJ databases">
        <title>Serinicoccus pratensis sp. nov., isolated from meadow soil.</title>
        <authorList>
            <person name="Zhang W."/>
        </authorList>
    </citation>
    <scope>NUCLEOTIDE SEQUENCE [LARGE SCALE GENOMIC DNA]</scope>
    <source>
        <strain evidence="2 3">W204</strain>
    </source>
</reference>
<gene>
    <name evidence="2" type="ORF">FY030_07310</name>
</gene>
<dbReference type="InterPro" id="IPR003711">
    <property type="entry name" value="CarD-like/TRCF_RID"/>
</dbReference>
<dbReference type="PANTHER" id="PTHR38447">
    <property type="entry name" value="TRANSCRIPTION FACTOR YDEB-RELATED"/>
    <property type="match status" value="1"/>
</dbReference>
<dbReference type="Proteomes" id="UP000326546">
    <property type="component" value="Chromosome"/>
</dbReference>
<dbReference type="Gene3D" id="2.40.10.170">
    <property type="match status" value="1"/>
</dbReference>
<dbReference type="InterPro" id="IPR048792">
    <property type="entry name" value="CarD_C"/>
</dbReference>
<dbReference type="InterPro" id="IPR036101">
    <property type="entry name" value="CarD-like/TRCF_RID_sf"/>
</dbReference>
<sequence length="192" mass="21149">MPKGMGERSTGGEMEGSSVHFSKGQILIHPQHGPATVTKVTTRTIHGERRHYLILSVHTDGMSVSLPVDATEEIGVRAVMDGARAREVFVRLADEGEPFDKVWSRRFKHNTERLRSGDLLMVAGLIRDVTRRDDEVRVSYGEANLLREALGLLTAELAIALRVTSERAVALVESAVRERVVPELSEDLALAS</sequence>
<dbReference type="PANTHER" id="PTHR38447:SF1">
    <property type="entry name" value="RNA POLYMERASE-BINDING TRANSCRIPTION FACTOR CARD"/>
    <property type="match status" value="1"/>
</dbReference>
<feature type="domain" description="CarD-like/TRCF RNAP-interacting" evidence="1">
    <location>
        <begin position="20"/>
        <end position="130"/>
    </location>
</feature>
<protein>
    <recommendedName>
        <fullName evidence="1">CarD-like/TRCF RNAP-interacting domain-containing protein</fullName>
    </recommendedName>
</protein>
<organism evidence="2 3">
    <name type="scientific">Ornithinimicrobium pratense</name>
    <dbReference type="NCBI Taxonomy" id="2593973"/>
    <lineage>
        <taxon>Bacteria</taxon>
        <taxon>Bacillati</taxon>
        <taxon>Actinomycetota</taxon>
        <taxon>Actinomycetes</taxon>
        <taxon>Micrococcales</taxon>
        <taxon>Ornithinimicrobiaceae</taxon>
        <taxon>Ornithinimicrobium</taxon>
    </lineage>
</organism>
<dbReference type="InterPro" id="IPR042215">
    <property type="entry name" value="CarD-like_C"/>
</dbReference>
<proteinExistence type="predicted"/>
<dbReference type="KEGG" id="serw:FY030_07310"/>
<dbReference type="SUPFAM" id="SSF141259">
    <property type="entry name" value="CarD-like"/>
    <property type="match status" value="1"/>
</dbReference>
<evidence type="ECO:0000259" key="1">
    <source>
        <dbReference type="SMART" id="SM01058"/>
    </source>
</evidence>
<dbReference type="Pfam" id="PF02559">
    <property type="entry name" value="CarD_TRCF_RID"/>
    <property type="match status" value="1"/>
</dbReference>
<evidence type="ECO:0000313" key="2">
    <source>
        <dbReference type="EMBL" id="QFG68549.1"/>
    </source>
</evidence>
<dbReference type="SMART" id="SM01058">
    <property type="entry name" value="CarD_TRCF"/>
    <property type="match status" value="1"/>
</dbReference>